<dbReference type="InterPro" id="IPR018720">
    <property type="entry name" value="DUF2249"/>
</dbReference>
<dbReference type="RefSeq" id="WP_184261534.1">
    <property type="nucleotide sequence ID" value="NZ_JACIIX010000002.1"/>
</dbReference>
<evidence type="ECO:0000313" key="2">
    <source>
        <dbReference type="EMBL" id="MBB6209334.1"/>
    </source>
</evidence>
<protein>
    <recommendedName>
        <fullName evidence="1">DUF2249 domain-containing protein</fullName>
    </recommendedName>
</protein>
<evidence type="ECO:0000313" key="3">
    <source>
        <dbReference type="Proteomes" id="UP000544872"/>
    </source>
</evidence>
<dbReference type="Proteomes" id="UP000544872">
    <property type="component" value="Unassembled WGS sequence"/>
</dbReference>
<dbReference type="Pfam" id="PF10006">
    <property type="entry name" value="DUF2249"/>
    <property type="match status" value="1"/>
</dbReference>
<feature type="domain" description="DUF2249" evidence="1">
    <location>
        <begin position="34"/>
        <end position="87"/>
    </location>
</feature>
<gene>
    <name evidence="2" type="ORF">FHS48_000736</name>
</gene>
<evidence type="ECO:0000259" key="1">
    <source>
        <dbReference type="Pfam" id="PF10006"/>
    </source>
</evidence>
<sequence length="93" mass="9889">MSQLSDHPPIPDWAVPVLTAPKTVIDGSAILADGGSPLEDVMAAAESLRAGEGFIVRAPFDPTPLRGMLEQMGLLTVASPWTDGHWRAFALRP</sequence>
<name>A0A7W9ZFY9_NOVIT</name>
<comment type="caution">
    <text evidence="2">The sequence shown here is derived from an EMBL/GenBank/DDBJ whole genome shotgun (WGS) entry which is preliminary data.</text>
</comment>
<proteinExistence type="predicted"/>
<keyword evidence="3" id="KW-1185">Reference proteome</keyword>
<dbReference type="AlphaFoldDB" id="A0A7W9ZFY9"/>
<dbReference type="EMBL" id="JACIIX010000002">
    <property type="protein sequence ID" value="MBB6209334.1"/>
    <property type="molecule type" value="Genomic_DNA"/>
</dbReference>
<reference evidence="2 3" key="1">
    <citation type="submission" date="2020-08" db="EMBL/GenBank/DDBJ databases">
        <title>Genomic Encyclopedia of Type Strains, Phase IV (KMG-IV): sequencing the most valuable type-strain genomes for metagenomic binning, comparative biology and taxonomic classification.</title>
        <authorList>
            <person name="Goeker M."/>
        </authorList>
    </citation>
    <scope>NUCLEOTIDE SEQUENCE [LARGE SCALE GENOMIC DNA]</scope>
    <source>
        <strain evidence="2 3">DSM 11590</strain>
    </source>
</reference>
<accession>A0A7W9ZFY9</accession>
<organism evidence="2 3">
    <name type="scientific">Novispirillum itersonii</name>
    <name type="common">Aquaspirillum itersonii</name>
    <dbReference type="NCBI Taxonomy" id="189"/>
    <lineage>
        <taxon>Bacteria</taxon>
        <taxon>Pseudomonadati</taxon>
        <taxon>Pseudomonadota</taxon>
        <taxon>Alphaproteobacteria</taxon>
        <taxon>Rhodospirillales</taxon>
        <taxon>Novispirillaceae</taxon>
        <taxon>Novispirillum</taxon>
    </lineage>
</organism>